<dbReference type="AlphaFoldDB" id="A0A7S2S4J3"/>
<dbReference type="Gene3D" id="3.40.50.720">
    <property type="entry name" value="NAD(P)-binding Rossmann-like Domain"/>
    <property type="match status" value="1"/>
</dbReference>
<dbReference type="InterPro" id="IPR051729">
    <property type="entry name" value="Opine/Lysopine_DH"/>
</dbReference>
<dbReference type="InterPro" id="IPR036291">
    <property type="entry name" value="NAD(P)-bd_dom_sf"/>
</dbReference>
<evidence type="ECO:0000313" key="2">
    <source>
        <dbReference type="EMBL" id="CAD9689225.1"/>
    </source>
</evidence>
<reference evidence="2" key="1">
    <citation type="submission" date="2021-01" db="EMBL/GenBank/DDBJ databases">
        <authorList>
            <person name="Corre E."/>
            <person name="Pelletier E."/>
            <person name="Niang G."/>
            <person name="Scheremetjew M."/>
            <person name="Finn R."/>
            <person name="Kale V."/>
            <person name="Holt S."/>
            <person name="Cochrane G."/>
            <person name="Meng A."/>
            <person name="Brown T."/>
            <person name="Cohen L."/>
        </authorList>
    </citation>
    <scope>NUCLEOTIDE SEQUENCE</scope>
    <source>
        <strain evidence="2">NY070348D</strain>
    </source>
</reference>
<protein>
    <recommendedName>
        <fullName evidence="1">Opine dehydrogenase domain-containing protein</fullName>
    </recommendedName>
</protein>
<dbReference type="SUPFAM" id="SSF51735">
    <property type="entry name" value="NAD(P)-binding Rossmann-fold domains"/>
    <property type="match status" value="1"/>
</dbReference>
<dbReference type="PANTHER" id="PTHR38015">
    <property type="entry name" value="BLR6086 PROTEIN"/>
    <property type="match status" value="1"/>
</dbReference>
<dbReference type="Gene3D" id="1.10.1040.10">
    <property type="entry name" value="N-(1-d-carboxylethyl)-l-norvaline Dehydrogenase, domain 2"/>
    <property type="match status" value="1"/>
</dbReference>
<proteinExistence type="predicted"/>
<dbReference type="Pfam" id="PF02317">
    <property type="entry name" value="Octopine_DH"/>
    <property type="match status" value="1"/>
</dbReference>
<dbReference type="InterPro" id="IPR013328">
    <property type="entry name" value="6PGD_dom2"/>
</dbReference>
<dbReference type="PANTHER" id="PTHR38015:SF1">
    <property type="entry name" value="OPINE DEHYDROGENASE DOMAIN-CONTAINING PROTEIN"/>
    <property type="match status" value="1"/>
</dbReference>
<organism evidence="2">
    <name type="scientific">Mucochytrium quahogii</name>
    <dbReference type="NCBI Taxonomy" id="96639"/>
    <lineage>
        <taxon>Eukaryota</taxon>
        <taxon>Sar</taxon>
        <taxon>Stramenopiles</taxon>
        <taxon>Bigyra</taxon>
        <taxon>Labyrinthulomycetes</taxon>
        <taxon>Thraustochytrida</taxon>
        <taxon>Thraustochytriidae</taxon>
        <taxon>Mucochytrium</taxon>
    </lineage>
</organism>
<accession>A0A7S2S4J3</accession>
<dbReference type="SUPFAM" id="SSF48179">
    <property type="entry name" value="6-phosphogluconate dehydrogenase C-terminal domain-like"/>
    <property type="match status" value="1"/>
</dbReference>
<evidence type="ECO:0000259" key="1">
    <source>
        <dbReference type="Pfam" id="PF02317"/>
    </source>
</evidence>
<dbReference type="GO" id="GO:0016491">
    <property type="term" value="F:oxidoreductase activity"/>
    <property type="evidence" value="ECO:0007669"/>
    <property type="project" value="InterPro"/>
</dbReference>
<name>A0A7S2S4J3_9STRA</name>
<dbReference type="EMBL" id="HBHK01016226">
    <property type="protein sequence ID" value="CAD9689225.1"/>
    <property type="molecule type" value="Transcribed_RNA"/>
</dbReference>
<feature type="domain" description="Opine dehydrogenase" evidence="1">
    <location>
        <begin position="195"/>
        <end position="361"/>
    </location>
</feature>
<gene>
    <name evidence="2" type="ORF">QSP1433_LOCUS10179</name>
</gene>
<dbReference type="InterPro" id="IPR003421">
    <property type="entry name" value="Opine_DH"/>
</dbReference>
<sequence>MKVTVVGGGNAAQVVSALLSSVDFEANKRIELTLLTTFGDEAERLKNGVKENGGIMLLNPDGTKTVGMPHLITNDVAEGIRGANLILIIMPSFGHMDVLKAMAPFVEENTTVGAFPAQSGFQFKACECLDVVGKNLVVFGLDKLPYNCRAVEYGKCIRVFAYKNVVGVATIPSSKVKATTDLLNDTIPYLDMYPMNSFLAVTLASSNQTIHPCRMYGLFHDYSGIPLKENPLFYESMDELSADLMGRVSNEMQEIGKKITKASASENAPIDLTDLPTLEQGLKKAYTFDDDSSLQRLLMTIDGFKGIGTPMKHNPDGTWEPDYTVRYFTEDTPALCATKGLALLAGVETPTIDMLIRWGQKKIGKVFLSEDNKLLHGSDLHEAGAPQEYNIKTMHELLENEIVGKLPL</sequence>
<dbReference type="InterPro" id="IPR008927">
    <property type="entry name" value="6-PGluconate_DH-like_C_sf"/>
</dbReference>